<proteinExistence type="predicted"/>
<dbReference type="EMBL" id="CP034951">
    <property type="protein sequence ID" value="QAA80753.1"/>
    <property type="molecule type" value="Genomic_DNA"/>
</dbReference>
<dbReference type="InterPro" id="IPR014622">
    <property type="entry name" value="UCP036794_erythomycin"/>
</dbReference>
<dbReference type="GO" id="GO:0046677">
    <property type="term" value="P:response to antibiotic"/>
    <property type="evidence" value="ECO:0007669"/>
    <property type="project" value="InterPro"/>
</dbReference>
<accession>A0A410G0H1</accession>
<evidence type="ECO:0000313" key="2">
    <source>
        <dbReference type="Proteomes" id="UP000285517"/>
    </source>
</evidence>
<dbReference type="PANTHER" id="PTHR31299">
    <property type="entry name" value="ESTERASE, PUTATIVE (AFU_ORTHOLOGUE AFUA_1G05850)-RELATED"/>
    <property type="match status" value="1"/>
</dbReference>
<dbReference type="CDD" id="cd14728">
    <property type="entry name" value="Ere-like"/>
    <property type="match status" value="1"/>
</dbReference>
<dbReference type="RefSeq" id="WP_128249148.1">
    <property type="nucleotide sequence ID" value="NZ_CP034951.1"/>
</dbReference>
<dbReference type="KEGG" id="aev:EI546_02965"/>
<dbReference type="PIRSF" id="PIRSF036794">
    <property type="entry name" value="UCP_erythr_ester"/>
    <property type="match status" value="1"/>
</dbReference>
<reference evidence="1 2" key="1">
    <citation type="submission" date="2019-01" db="EMBL/GenBank/DDBJ databases">
        <title>Complete genome sequencing of Aequorivita sp. H23M31.</title>
        <authorList>
            <person name="Bae J.-W."/>
        </authorList>
    </citation>
    <scope>NUCLEOTIDE SEQUENCE [LARGE SCALE GENOMIC DNA]</scope>
    <source>
        <strain evidence="1 2">H23M31</strain>
    </source>
</reference>
<dbReference type="OrthoDB" id="9810066at2"/>
<protein>
    <submittedName>
        <fullName evidence="1">Erythromycin esterase family protein</fullName>
    </submittedName>
</protein>
<dbReference type="Pfam" id="PF05139">
    <property type="entry name" value="Erythro_esteras"/>
    <property type="match status" value="1"/>
</dbReference>
<dbReference type="Gene3D" id="3.30.1870.10">
    <property type="entry name" value="EreA-like, domain 2"/>
    <property type="match status" value="1"/>
</dbReference>
<evidence type="ECO:0000313" key="1">
    <source>
        <dbReference type="EMBL" id="QAA80753.1"/>
    </source>
</evidence>
<dbReference type="InterPro" id="IPR007815">
    <property type="entry name" value="Emycin_Estase"/>
</dbReference>
<dbReference type="InterPro" id="IPR052036">
    <property type="entry name" value="Hydrolase/PRTase-associated"/>
</dbReference>
<dbReference type="AlphaFoldDB" id="A0A410G0H1"/>
<name>A0A410G0H1_9FLAO</name>
<gene>
    <name evidence="1" type="ORF">EI546_02965</name>
</gene>
<dbReference type="PANTHER" id="PTHR31299:SF0">
    <property type="entry name" value="ESTERASE, PUTATIVE (AFU_ORTHOLOGUE AFUA_1G05850)-RELATED"/>
    <property type="match status" value="1"/>
</dbReference>
<dbReference type="Proteomes" id="UP000285517">
    <property type="component" value="Chromosome"/>
</dbReference>
<dbReference type="SUPFAM" id="SSF159501">
    <property type="entry name" value="EreA/ChaN-like"/>
    <property type="match status" value="1"/>
</dbReference>
<dbReference type="Gene3D" id="3.40.1660.10">
    <property type="entry name" value="EreA-like (biosynthetic domain)"/>
    <property type="match status" value="1"/>
</dbReference>
<organism evidence="1 2">
    <name type="scientific">Aequorivita ciconiae</name>
    <dbReference type="NCBI Taxonomy" id="2494375"/>
    <lineage>
        <taxon>Bacteria</taxon>
        <taxon>Pseudomonadati</taxon>
        <taxon>Bacteroidota</taxon>
        <taxon>Flavobacteriia</taxon>
        <taxon>Flavobacteriales</taxon>
        <taxon>Flavobacteriaceae</taxon>
        <taxon>Aequorivita</taxon>
    </lineage>
</organism>
<sequence length="430" mass="50083">MKLFLLFLMTFTMKLGIAQNFNKKAIPLENRSSLDKLIDASKNKKLIMLGEASHGTHEYYAWRDKISQRLIKDHNFSFIAVEGDFASLYKLNRYVKNLQGAENSAREVLMHLERFPTWMWANEEVVALAEWLRKYNDNLPQKDKIGFYGMDVYDEWHSKEMVLELLKNTDETSFNFVKENYNCFHPFKGDSWQYARAVKAGKEDCATATKNVVDYIRNNRQKLSSLSDDDYFYLLQNAIVFHNAEAFYRESVAAKDSASWNSRVFHMHDTVEDLLRIYGENSRGIVWAHNTHIGDASYTNMRNYGEKNIGQLMRETLGEENVFLIGFTTYEGKVMAARSWGGRMEEMKIPKAIPKSVEAQLNQIGYESLYVIFDKEDRKKKNLKVTGNRAVGVVYNPEMDRRQFVPTLVPMRYDALVFFRNTTALHVLNK</sequence>
<keyword evidence="2" id="KW-1185">Reference proteome</keyword>